<feature type="compositionally biased region" description="Low complexity" evidence="1">
    <location>
        <begin position="191"/>
        <end position="200"/>
    </location>
</feature>
<evidence type="ECO:0000313" key="3">
    <source>
        <dbReference type="Proteomes" id="UP000247810"/>
    </source>
</evidence>
<gene>
    <name evidence="2" type="ORF">BO71DRAFT_399150</name>
</gene>
<feature type="compositionally biased region" description="Low complexity" evidence="1">
    <location>
        <begin position="464"/>
        <end position="476"/>
    </location>
</feature>
<feature type="compositionally biased region" description="Basic and acidic residues" evidence="1">
    <location>
        <begin position="128"/>
        <end position="139"/>
    </location>
</feature>
<dbReference type="SUPFAM" id="SSF47874">
    <property type="entry name" value="Annexin"/>
    <property type="match status" value="1"/>
</dbReference>
<evidence type="ECO:0000313" key="2">
    <source>
        <dbReference type="EMBL" id="PYH94096.1"/>
    </source>
</evidence>
<dbReference type="InterPro" id="IPR037104">
    <property type="entry name" value="Annexin_sf"/>
</dbReference>
<dbReference type="GO" id="GO:0005737">
    <property type="term" value="C:cytoplasm"/>
    <property type="evidence" value="ECO:0007669"/>
    <property type="project" value="TreeGrafter"/>
</dbReference>
<feature type="compositionally biased region" description="Basic and acidic residues" evidence="1">
    <location>
        <begin position="92"/>
        <end position="119"/>
    </location>
</feature>
<accession>A0A319D9L7</accession>
<dbReference type="PANTHER" id="PTHR10502:SF107">
    <property type="entry name" value="ANNEXIN ANXC4 (AFU_ORTHOLOGUE AFUA_3G07020)"/>
    <property type="match status" value="1"/>
</dbReference>
<feature type="compositionally biased region" description="Basic and acidic residues" evidence="1">
    <location>
        <begin position="20"/>
        <end position="31"/>
    </location>
</feature>
<feature type="compositionally biased region" description="Basic and acidic residues" evidence="1">
    <location>
        <begin position="505"/>
        <end position="525"/>
    </location>
</feature>
<dbReference type="GO" id="GO:0005509">
    <property type="term" value="F:calcium ion binding"/>
    <property type="evidence" value="ECO:0007669"/>
    <property type="project" value="InterPro"/>
</dbReference>
<evidence type="ECO:0000256" key="1">
    <source>
        <dbReference type="SAM" id="MobiDB-lite"/>
    </source>
</evidence>
<dbReference type="Gene3D" id="1.10.220.10">
    <property type="entry name" value="Annexin"/>
    <property type="match status" value="3"/>
</dbReference>
<dbReference type="VEuPathDB" id="FungiDB:BO71DRAFT_399150"/>
<dbReference type="GO" id="GO:0001786">
    <property type="term" value="F:phosphatidylserine binding"/>
    <property type="evidence" value="ECO:0007669"/>
    <property type="project" value="TreeGrafter"/>
</dbReference>
<dbReference type="PANTHER" id="PTHR10502">
    <property type="entry name" value="ANNEXIN"/>
    <property type="match status" value="1"/>
</dbReference>
<dbReference type="Proteomes" id="UP000247810">
    <property type="component" value="Unassembled WGS sequence"/>
</dbReference>
<dbReference type="GO" id="GO:0005634">
    <property type="term" value="C:nucleus"/>
    <property type="evidence" value="ECO:0007669"/>
    <property type="project" value="TreeGrafter"/>
</dbReference>
<dbReference type="GO" id="GO:0005886">
    <property type="term" value="C:plasma membrane"/>
    <property type="evidence" value="ECO:0007669"/>
    <property type="project" value="TreeGrafter"/>
</dbReference>
<dbReference type="OrthoDB" id="2134400at2759"/>
<dbReference type="GO" id="GO:0012506">
    <property type="term" value="C:vesicle membrane"/>
    <property type="evidence" value="ECO:0007669"/>
    <property type="project" value="TreeGrafter"/>
</dbReference>
<organism evidence="2 3">
    <name type="scientific">Aspergillus ellipticus CBS 707.79</name>
    <dbReference type="NCBI Taxonomy" id="1448320"/>
    <lineage>
        <taxon>Eukaryota</taxon>
        <taxon>Fungi</taxon>
        <taxon>Dikarya</taxon>
        <taxon>Ascomycota</taxon>
        <taxon>Pezizomycotina</taxon>
        <taxon>Eurotiomycetes</taxon>
        <taxon>Eurotiomycetidae</taxon>
        <taxon>Eurotiales</taxon>
        <taxon>Aspergillaceae</taxon>
        <taxon>Aspergillus</taxon>
        <taxon>Aspergillus subgen. Circumdati</taxon>
    </lineage>
</organism>
<feature type="region of interest" description="Disordered" evidence="1">
    <location>
        <begin position="378"/>
        <end position="541"/>
    </location>
</feature>
<dbReference type="AlphaFoldDB" id="A0A319D9L7"/>
<reference evidence="2 3" key="1">
    <citation type="submission" date="2018-02" db="EMBL/GenBank/DDBJ databases">
        <title>The genomes of Aspergillus section Nigri reveals drivers in fungal speciation.</title>
        <authorList>
            <consortium name="DOE Joint Genome Institute"/>
            <person name="Vesth T.C."/>
            <person name="Nybo J."/>
            <person name="Theobald S."/>
            <person name="Brandl J."/>
            <person name="Frisvad J.C."/>
            <person name="Nielsen K.F."/>
            <person name="Lyhne E.K."/>
            <person name="Kogle M.E."/>
            <person name="Kuo A."/>
            <person name="Riley R."/>
            <person name="Clum A."/>
            <person name="Nolan M."/>
            <person name="Lipzen A."/>
            <person name="Salamov A."/>
            <person name="Henrissat B."/>
            <person name="Wiebenga A."/>
            <person name="De vries R.P."/>
            <person name="Grigoriev I.V."/>
            <person name="Mortensen U.H."/>
            <person name="Andersen M.R."/>
            <person name="Baker S.E."/>
        </authorList>
    </citation>
    <scope>NUCLEOTIDE SEQUENCE [LARGE SCALE GENOMIC DNA]</scope>
    <source>
        <strain evidence="2 3">CBS 707.79</strain>
    </source>
</reference>
<feature type="region of interest" description="Disordered" evidence="1">
    <location>
        <begin position="1"/>
        <end position="259"/>
    </location>
</feature>
<feature type="compositionally biased region" description="Polar residues" evidence="1">
    <location>
        <begin position="421"/>
        <end position="440"/>
    </location>
</feature>
<feature type="compositionally biased region" description="Polar residues" evidence="1">
    <location>
        <begin position="216"/>
        <end position="226"/>
    </location>
</feature>
<keyword evidence="3" id="KW-1185">Reference proteome</keyword>
<dbReference type="GO" id="GO:0005544">
    <property type="term" value="F:calcium-dependent phospholipid binding"/>
    <property type="evidence" value="ECO:0007669"/>
    <property type="project" value="InterPro"/>
</dbReference>
<dbReference type="STRING" id="1448320.A0A319D9L7"/>
<sequence length="885" mass="97889">MSLQVGDPRSRGRSKSPGGRIRERSKSRDPRLSSAAEPTGQGISKYLSSEPADAKRRVRSRSRGASPAEAYRHSSRYSAGPDAYQDGQEPYLRAERGRDYYYHSDAGEGKTVRHDDRKYAPLPHRRTAHYDRDSDHSYSDSEDDDDALAYGDLPGGLERNFYGYKRTSRAPSPRHDGAMMSGALNGNPAYSSKPSRSGGSSKEDVSFKYPAPVQYPHTQPTSSQYSGMPASPAAQSNWAPIPECERPGFVPPTSQAQGQAMPGAFPLPVSSHPDVPATTAAAAIPSARYVTPDGLQNPYASWNGRPVSMPGGNAYAPPVASTTHQRTASSNAAVKPPYAAPAQYQYAHIDPNSNVTYTKSAATTAAKGLSYSSTPQYQKAGGVQANDPQPAGIKYSATPQFSKPATGRPESGPQYVEITPGSRSGTRPHSRSVSSANNLTVAGPDPTQRPASPLQEPYKGTYQSISPMPSPIVVPSRYDEDVSDMELLGTSSEEGRREHRRKKSKDGLERKESKTDRLKRDSSRVRHERHGSGGPDSLVVIAPNSSSRKRVTFYDAGPDAITLRDALSHTTRHVDNKALIRVLPHLTGDEVLDLRKEYKRHVKVHGKGVNLAKHIRLQLENGAFAKVCYATALGRWESEAFWANCYYQSSTSRRELLIESLFGRSNSEIHEIKECFRDSRYHDSLEKCMKAELKADKFRLAVLLALEESRQSERDSSDANLVYRDVDELRRALISPHGGETAMIYIIVRRSDSHLREVLRTYEKTYGRNFAKAMMEKSQNLVGETLAHILNGAINRPMRDALLLHQALHESRTGKERSELLISRLVRLHWEPGHLERVKSEFRRRYGERLEDAIAEEVLTTSGGSEWGEFCIELARSSKVLAGRS</sequence>
<name>A0A319D9L7_9EURO</name>
<dbReference type="EMBL" id="KZ825879">
    <property type="protein sequence ID" value="PYH94096.1"/>
    <property type="molecule type" value="Genomic_DNA"/>
</dbReference>
<protein>
    <submittedName>
        <fullName evidence="2">Annexin</fullName>
    </submittedName>
</protein>
<proteinExistence type="predicted"/>